<evidence type="ECO:0000259" key="1">
    <source>
        <dbReference type="Pfam" id="PF13453"/>
    </source>
</evidence>
<organism evidence="2 3">
    <name type="scientific">Melittangium boletus DSM 14713</name>
    <dbReference type="NCBI Taxonomy" id="1294270"/>
    <lineage>
        <taxon>Bacteria</taxon>
        <taxon>Pseudomonadati</taxon>
        <taxon>Myxococcota</taxon>
        <taxon>Myxococcia</taxon>
        <taxon>Myxococcales</taxon>
        <taxon>Cystobacterineae</taxon>
        <taxon>Archangiaceae</taxon>
        <taxon>Melittangium</taxon>
    </lineage>
</organism>
<dbReference type="Pfam" id="PF13453">
    <property type="entry name" value="Zn_ribbon_TFIIB"/>
    <property type="match status" value="1"/>
</dbReference>
<dbReference type="EMBL" id="CP022163">
    <property type="protein sequence ID" value="ATB27199.1"/>
    <property type="molecule type" value="Genomic_DNA"/>
</dbReference>
<dbReference type="InterPro" id="IPR027392">
    <property type="entry name" value="TF_Znf"/>
</dbReference>
<proteinExistence type="predicted"/>
<evidence type="ECO:0000313" key="2">
    <source>
        <dbReference type="EMBL" id="ATB27199.1"/>
    </source>
</evidence>
<feature type="domain" description="Transcription factor zinc-finger" evidence="1">
    <location>
        <begin position="82"/>
        <end position="120"/>
    </location>
</feature>
<protein>
    <recommendedName>
        <fullName evidence="1">Transcription factor zinc-finger domain-containing protein</fullName>
    </recommendedName>
</protein>
<dbReference type="InterPro" id="IPR036280">
    <property type="entry name" value="Multihaem_cyt_sf"/>
</dbReference>
<dbReference type="RefSeq" id="WP_095976033.1">
    <property type="nucleotide sequence ID" value="NZ_CP022163.1"/>
</dbReference>
<accession>A0A250I5S9</accession>
<gene>
    <name evidence="2" type="ORF">MEBOL_000637</name>
</gene>
<dbReference type="Proteomes" id="UP000217289">
    <property type="component" value="Chromosome"/>
</dbReference>
<evidence type="ECO:0000313" key="3">
    <source>
        <dbReference type="Proteomes" id="UP000217289"/>
    </source>
</evidence>
<dbReference type="AlphaFoldDB" id="A0A250I5S9"/>
<dbReference type="KEGG" id="mbd:MEBOL_000637"/>
<sequence length="224" mass="24186">MSTCAFCPGPLLPTFTDSLPRERCGRCASVWFEGDALAKVVGGSAADELVRRARGKHGLCKGCQAPLANVPQCQQCHRPAPTCPRCGIAPLAVTKVHEVEVDVCTHCHGVALDAGELEQLQKLARADREREFDLKPKLEPETLSKSQCATCKRTVKLKHAFTLDNQLYCGSCAPSGSAPYDPTLTRPRPSMQPSASMAAIQRARWSPIDPISSAIDWLFSGLGD</sequence>
<keyword evidence="3" id="KW-1185">Reference proteome</keyword>
<dbReference type="OrthoDB" id="5497532at2"/>
<dbReference type="SUPFAM" id="SSF48695">
    <property type="entry name" value="Multiheme cytochromes"/>
    <property type="match status" value="1"/>
</dbReference>
<name>A0A250I5S9_9BACT</name>
<reference evidence="2 3" key="1">
    <citation type="submission" date="2017-06" db="EMBL/GenBank/DDBJ databases">
        <authorList>
            <person name="Kim H.J."/>
            <person name="Triplett B.A."/>
        </authorList>
    </citation>
    <scope>NUCLEOTIDE SEQUENCE [LARGE SCALE GENOMIC DNA]</scope>
    <source>
        <strain evidence="2 3">DSM 14713</strain>
    </source>
</reference>